<feature type="transmembrane region" description="Helical" evidence="7">
    <location>
        <begin position="6"/>
        <end position="29"/>
    </location>
</feature>
<dbReference type="PANTHER" id="PTHR10981:SF0">
    <property type="entry name" value="BATTENIN"/>
    <property type="match status" value="1"/>
</dbReference>
<dbReference type="EMBL" id="OC322480">
    <property type="protein sequence ID" value="CAD7411867.1"/>
    <property type="molecule type" value="Genomic_DNA"/>
</dbReference>
<dbReference type="AlphaFoldDB" id="A0A7R9DC14"/>
<proteinExistence type="inferred from homology"/>
<comment type="subcellular location">
    <subcellularLocation>
        <location evidence="1">Endomembrane system</location>
        <topology evidence="1">Multi-pass membrane protein</topology>
    </subcellularLocation>
    <subcellularLocation>
        <location evidence="7">Lysosome membrane</location>
        <topology evidence="7">Multi-pass membrane protein</topology>
    </subcellularLocation>
</comment>
<dbReference type="Pfam" id="PF02487">
    <property type="entry name" value="CLN3"/>
    <property type="match status" value="2"/>
</dbReference>
<organism evidence="8">
    <name type="scientific">Timema cristinae</name>
    <name type="common">Walking stick</name>
    <dbReference type="NCBI Taxonomy" id="61476"/>
    <lineage>
        <taxon>Eukaryota</taxon>
        <taxon>Metazoa</taxon>
        <taxon>Ecdysozoa</taxon>
        <taxon>Arthropoda</taxon>
        <taxon>Hexapoda</taxon>
        <taxon>Insecta</taxon>
        <taxon>Pterygota</taxon>
        <taxon>Neoptera</taxon>
        <taxon>Polyneoptera</taxon>
        <taxon>Phasmatodea</taxon>
        <taxon>Timematodea</taxon>
        <taxon>Timematoidea</taxon>
        <taxon>Timematidae</taxon>
        <taxon>Timema</taxon>
    </lineage>
</organism>
<gene>
    <name evidence="8" type="ORF">TCEB3V08_LOCUS11130</name>
</gene>
<dbReference type="GO" id="GO:0051453">
    <property type="term" value="P:regulation of intracellular pH"/>
    <property type="evidence" value="ECO:0007669"/>
    <property type="project" value="TreeGrafter"/>
</dbReference>
<evidence type="ECO:0000256" key="6">
    <source>
        <dbReference type="ARBA" id="ARBA00023136"/>
    </source>
</evidence>
<feature type="transmembrane region" description="Helical" evidence="7">
    <location>
        <begin position="281"/>
        <end position="303"/>
    </location>
</feature>
<evidence type="ECO:0000256" key="1">
    <source>
        <dbReference type="ARBA" id="ARBA00004127"/>
    </source>
</evidence>
<keyword evidence="5 7" id="KW-1133">Transmembrane helix</keyword>
<keyword evidence="4 7" id="KW-0812">Transmembrane</keyword>
<dbReference type="InterPro" id="IPR036259">
    <property type="entry name" value="MFS_trans_sf"/>
</dbReference>
<dbReference type="GO" id="GO:0005765">
    <property type="term" value="C:lysosomal membrane"/>
    <property type="evidence" value="ECO:0007669"/>
    <property type="project" value="UniProtKB-SubCell"/>
</dbReference>
<dbReference type="GO" id="GO:0007040">
    <property type="term" value="P:lysosome organization"/>
    <property type="evidence" value="ECO:0007669"/>
    <property type="project" value="TreeGrafter"/>
</dbReference>
<comment type="caution">
    <text evidence="7">Lacks conserved residue(s) required for the propagation of feature annotation.</text>
</comment>
<feature type="transmembrane region" description="Helical" evidence="7">
    <location>
        <begin position="172"/>
        <end position="190"/>
    </location>
</feature>
<keyword evidence="7" id="KW-0458">Lysosome</keyword>
<dbReference type="GO" id="GO:0012505">
    <property type="term" value="C:endomembrane system"/>
    <property type="evidence" value="ECO:0007669"/>
    <property type="project" value="UniProtKB-SubCell"/>
</dbReference>
<protein>
    <recommendedName>
        <fullName evidence="7">Battenin</fullName>
    </recommendedName>
</protein>
<evidence type="ECO:0000256" key="4">
    <source>
        <dbReference type="ARBA" id="ARBA00022692"/>
    </source>
</evidence>
<accession>A0A7R9DC14</accession>
<evidence type="ECO:0000256" key="2">
    <source>
        <dbReference type="ARBA" id="ARBA00007467"/>
    </source>
</evidence>
<feature type="transmembrane region" description="Helical" evidence="7">
    <location>
        <begin position="239"/>
        <end position="260"/>
    </location>
</feature>
<evidence type="ECO:0000313" key="8">
    <source>
        <dbReference type="EMBL" id="CAD7411867.1"/>
    </source>
</evidence>
<dbReference type="PRINTS" id="PR01315">
    <property type="entry name" value="BATTENIN"/>
</dbReference>
<dbReference type="SUPFAM" id="SSF103473">
    <property type="entry name" value="MFS general substrate transporter"/>
    <property type="match status" value="1"/>
</dbReference>
<evidence type="ECO:0000256" key="7">
    <source>
        <dbReference type="RuleBase" id="RU361113"/>
    </source>
</evidence>
<keyword evidence="3" id="KW-0813">Transport</keyword>
<dbReference type="PANTHER" id="PTHR10981">
    <property type="entry name" value="BATTENIN"/>
    <property type="match status" value="1"/>
</dbReference>
<evidence type="ECO:0000256" key="5">
    <source>
        <dbReference type="ARBA" id="ARBA00022989"/>
    </source>
</evidence>
<name>A0A7R9DC14_TIMCR</name>
<reference evidence="8" key="1">
    <citation type="submission" date="2020-11" db="EMBL/GenBank/DDBJ databases">
        <authorList>
            <person name="Tran Van P."/>
        </authorList>
    </citation>
    <scope>NUCLEOTIDE SEQUENCE</scope>
</reference>
<sequence>MKFILLWFFSARILLVVLLEAGGFMLVAFATADWMALLGVVSTSLGSGLGEVTLLAYSTFFDKNVVSTWSSGTGGAGILGASSYAGLTSLGLSPSKSLLIMLVIPALMSFSFWGLLQYPNDDRLLKGKRMNPTVCPVPSGVATSICRPAILEEMQTNKSHMSLKTKLKSIPMLFKFMLPLGGVYLFEYFINQGLFEMIDFHNNNIGLSHSEQYRWLQVLYQVGVFVSRSSVNIIKIHQIWLMCLLQAHAHIYSAVIGSPYKRVRRKLKFGNFYGVSEDKREFSMGITSLADAVGIALAGFISIPVHNLLCQLPRHD</sequence>
<evidence type="ECO:0000256" key="3">
    <source>
        <dbReference type="ARBA" id="ARBA00022448"/>
    </source>
</evidence>
<feature type="transmembrane region" description="Helical" evidence="7">
    <location>
        <begin position="36"/>
        <end position="60"/>
    </location>
</feature>
<comment type="similarity">
    <text evidence="2 7">Belongs to the battenin family.</text>
</comment>
<dbReference type="InterPro" id="IPR003492">
    <property type="entry name" value="Battenin_disease_Cln3"/>
</dbReference>
<keyword evidence="6 7" id="KW-0472">Membrane</keyword>
<feature type="transmembrane region" description="Helical" evidence="7">
    <location>
        <begin position="97"/>
        <end position="116"/>
    </location>
</feature>